<dbReference type="Proteomes" id="UP001331761">
    <property type="component" value="Unassembled WGS sequence"/>
</dbReference>
<protein>
    <recommendedName>
        <fullName evidence="4">ShKT domain-containing protein</fullName>
    </recommendedName>
</protein>
<gene>
    <name evidence="2" type="ORF">GCK32_021982</name>
</gene>
<sequence length="114" mass="13273">MMWLHYFLCLAFLFELTDTKAFFTKLSPKILETKKKNEKVTPTNEVIQGKDEMTALKKDDNPKKGSADAPWCLDAIDEWECKDYKDMGLCENTHEKYYFMCEKTCSNGTCNSVF</sequence>
<evidence type="ECO:0008006" key="4">
    <source>
        <dbReference type="Google" id="ProtNLM"/>
    </source>
</evidence>
<evidence type="ECO:0000313" key="2">
    <source>
        <dbReference type="EMBL" id="KAK5966798.1"/>
    </source>
</evidence>
<organism evidence="2 3">
    <name type="scientific">Trichostrongylus colubriformis</name>
    <name type="common">Black scour worm</name>
    <dbReference type="NCBI Taxonomy" id="6319"/>
    <lineage>
        <taxon>Eukaryota</taxon>
        <taxon>Metazoa</taxon>
        <taxon>Ecdysozoa</taxon>
        <taxon>Nematoda</taxon>
        <taxon>Chromadorea</taxon>
        <taxon>Rhabditida</taxon>
        <taxon>Rhabditina</taxon>
        <taxon>Rhabditomorpha</taxon>
        <taxon>Strongyloidea</taxon>
        <taxon>Trichostrongylidae</taxon>
        <taxon>Trichostrongylus</taxon>
    </lineage>
</organism>
<name>A0AAN8IES7_TRICO</name>
<dbReference type="EMBL" id="WIXE01023108">
    <property type="protein sequence ID" value="KAK5966798.1"/>
    <property type="molecule type" value="Genomic_DNA"/>
</dbReference>
<accession>A0AAN8IES7</accession>
<comment type="caution">
    <text evidence="2">The sequence shown here is derived from an EMBL/GenBank/DDBJ whole genome shotgun (WGS) entry which is preliminary data.</text>
</comment>
<evidence type="ECO:0000256" key="1">
    <source>
        <dbReference type="SAM" id="SignalP"/>
    </source>
</evidence>
<proteinExistence type="predicted"/>
<reference evidence="2 3" key="1">
    <citation type="submission" date="2019-10" db="EMBL/GenBank/DDBJ databases">
        <title>Assembly and Annotation for the nematode Trichostrongylus colubriformis.</title>
        <authorList>
            <person name="Martin J."/>
        </authorList>
    </citation>
    <scope>NUCLEOTIDE SEQUENCE [LARGE SCALE GENOMIC DNA]</scope>
    <source>
        <strain evidence="2">G859</strain>
        <tissue evidence="2">Whole worm</tissue>
    </source>
</reference>
<feature type="chain" id="PRO_5042909188" description="ShKT domain-containing protein" evidence="1">
    <location>
        <begin position="20"/>
        <end position="114"/>
    </location>
</feature>
<dbReference type="AlphaFoldDB" id="A0AAN8IES7"/>
<keyword evidence="1" id="KW-0732">Signal</keyword>
<evidence type="ECO:0000313" key="3">
    <source>
        <dbReference type="Proteomes" id="UP001331761"/>
    </source>
</evidence>
<feature type="signal peptide" evidence="1">
    <location>
        <begin position="1"/>
        <end position="19"/>
    </location>
</feature>
<keyword evidence="3" id="KW-1185">Reference proteome</keyword>